<comment type="catalytic activity">
    <reaction evidence="6">
        <text>3-phosphoshikimate + phosphoenolpyruvate = 5-O-(1-carboxyvinyl)-3-phosphoshikimate + phosphate</text>
        <dbReference type="Rhea" id="RHEA:21256"/>
        <dbReference type="ChEBI" id="CHEBI:43474"/>
        <dbReference type="ChEBI" id="CHEBI:57701"/>
        <dbReference type="ChEBI" id="CHEBI:58702"/>
        <dbReference type="ChEBI" id="CHEBI:145989"/>
        <dbReference type="EC" id="2.5.1.19"/>
    </reaction>
    <physiologicalReaction direction="left-to-right" evidence="6">
        <dbReference type="Rhea" id="RHEA:21257"/>
    </physiologicalReaction>
</comment>
<dbReference type="EC" id="2.5.1.19" evidence="7"/>
<feature type="binding site" evidence="7">
    <location>
        <position position="25"/>
    </location>
    <ligand>
        <name>phosphoenolpyruvate</name>
        <dbReference type="ChEBI" id="CHEBI:58702"/>
    </ligand>
</feature>
<accession>A0A4Q6XV83</accession>
<dbReference type="GO" id="GO:0008652">
    <property type="term" value="P:amino acid biosynthetic process"/>
    <property type="evidence" value="ECO:0007669"/>
    <property type="project" value="UniProtKB-KW"/>
</dbReference>
<evidence type="ECO:0000313" key="9">
    <source>
        <dbReference type="EMBL" id="RZF61582.1"/>
    </source>
</evidence>
<feature type="domain" description="Enolpyruvate transferase" evidence="8">
    <location>
        <begin position="12"/>
        <end position="409"/>
    </location>
</feature>
<evidence type="ECO:0000256" key="6">
    <source>
        <dbReference type="ARBA" id="ARBA00044633"/>
    </source>
</evidence>
<comment type="pathway">
    <text evidence="1 7">Metabolic intermediate biosynthesis; chorismate biosynthesis; chorismate from D-erythrose 4-phosphate and phosphoenolpyruvate: step 6/7.</text>
</comment>
<dbReference type="InterPro" id="IPR023193">
    <property type="entry name" value="EPSP_synthase_CS"/>
</dbReference>
<reference evidence="9 10" key="1">
    <citation type="submission" date="2019-02" db="EMBL/GenBank/DDBJ databases">
        <authorList>
            <person name="Li Y."/>
        </authorList>
    </citation>
    <scope>NUCLEOTIDE SEQUENCE [LARGE SCALE GENOMIC DNA]</scope>
    <source>
        <strain evidence="9 10">30C10-4-7</strain>
    </source>
</reference>
<feature type="binding site" evidence="7">
    <location>
        <position position="30"/>
    </location>
    <ligand>
        <name>3-phosphoshikimate</name>
        <dbReference type="ChEBI" id="CHEBI:145989"/>
    </ligand>
</feature>
<dbReference type="Proteomes" id="UP000292855">
    <property type="component" value="Unassembled WGS sequence"/>
</dbReference>
<dbReference type="GO" id="GO:0009423">
    <property type="term" value="P:chorismate biosynthetic process"/>
    <property type="evidence" value="ECO:0007669"/>
    <property type="project" value="UniProtKB-UniRule"/>
</dbReference>
<dbReference type="NCBIfam" id="TIGR01356">
    <property type="entry name" value="aroA"/>
    <property type="match status" value="1"/>
</dbReference>
<protein>
    <recommendedName>
        <fullName evidence="7">3-phosphoshikimate 1-carboxyvinyltransferase</fullName>
        <ecNumber evidence="7">2.5.1.19</ecNumber>
    </recommendedName>
    <alternativeName>
        <fullName evidence="7">5-enolpyruvylshikimate-3-phosphate synthase</fullName>
        <shortName evidence="7">EPSP synthase</shortName>
        <shortName evidence="7">EPSPS</shortName>
    </alternativeName>
</protein>
<organism evidence="9 10">
    <name type="scientific">Sphingobacterium corticibacterium</name>
    <dbReference type="NCBI Taxonomy" id="2484746"/>
    <lineage>
        <taxon>Bacteria</taxon>
        <taxon>Pseudomonadati</taxon>
        <taxon>Bacteroidota</taxon>
        <taxon>Sphingobacteriia</taxon>
        <taxon>Sphingobacteriales</taxon>
        <taxon>Sphingobacteriaceae</taxon>
        <taxon>Sphingobacterium</taxon>
    </lineage>
</organism>
<feature type="binding site" evidence="7">
    <location>
        <position position="109"/>
    </location>
    <ligand>
        <name>phosphoenolpyruvate</name>
        <dbReference type="ChEBI" id="CHEBI:58702"/>
    </ligand>
</feature>
<comment type="subcellular location">
    <subcellularLocation>
        <location evidence="7">Cytoplasm</location>
    </subcellularLocation>
</comment>
<feature type="binding site" evidence="7">
    <location>
        <position position="375"/>
    </location>
    <ligand>
        <name>phosphoenolpyruvate</name>
        <dbReference type="ChEBI" id="CHEBI:58702"/>
    </ligand>
</feature>
<evidence type="ECO:0000256" key="5">
    <source>
        <dbReference type="ARBA" id="ARBA00023141"/>
    </source>
</evidence>
<feature type="binding site" evidence="7">
    <location>
        <position position="400"/>
    </location>
    <ligand>
        <name>phosphoenolpyruvate</name>
        <dbReference type="ChEBI" id="CHEBI:58702"/>
    </ligand>
</feature>
<evidence type="ECO:0000256" key="1">
    <source>
        <dbReference type="ARBA" id="ARBA00004811"/>
    </source>
</evidence>
<comment type="function">
    <text evidence="7">Catalyzes the transfer of the enolpyruvyl moiety of phosphoenolpyruvate (PEP) to the 5-hydroxyl of shikimate-3-phosphate (S3P) to produce enolpyruvyl shikimate-3-phosphate and inorganic phosphate.</text>
</comment>
<dbReference type="OrthoDB" id="9809920at2"/>
<evidence type="ECO:0000256" key="4">
    <source>
        <dbReference type="ARBA" id="ARBA00022679"/>
    </source>
</evidence>
<feature type="binding site" evidence="7">
    <location>
        <position position="327"/>
    </location>
    <ligand>
        <name>3-phosphoshikimate</name>
        <dbReference type="ChEBI" id="CHEBI:145989"/>
    </ligand>
</feature>
<feature type="binding site" evidence="7">
    <location>
        <position position="157"/>
    </location>
    <ligand>
        <name>3-phosphoshikimate</name>
        <dbReference type="ChEBI" id="CHEBI:145989"/>
    </ligand>
</feature>
<comment type="subunit">
    <text evidence="7">Monomer.</text>
</comment>
<feature type="binding site" evidence="7">
    <location>
        <position position="184"/>
    </location>
    <ligand>
        <name>3-phosphoshikimate</name>
        <dbReference type="ChEBI" id="CHEBI:145989"/>
    </ligand>
</feature>
<feature type="active site" description="Proton acceptor" evidence="7">
    <location>
        <position position="300"/>
    </location>
</feature>
<keyword evidence="5 7" id="KW-0057">Aromatic amino acid biosynthesis</keyword>
<feature type="binding site" evidence="7">
    <location>
        <position position="300"/>
    </location>
    <ligand>
        <name>3-phosphoshikimate</name>
        <dbReference type="ChEBI" id="CHEBI:145989"/>
    </ligand>
</feature>
<feature type="binding site" evidence="7">
    <location>
        <position position="158"/>
    </location>
    <ligand>
        <name>3-phosphoshikimate</name>
        <dbReference type="ChEBI" id="CHEBI:145989"/>
    </ligand>
</feature>
<sequence length="418" mass="45897">MSSTSLTLRHPSKVIQGTVQLTGSKSESNRALIIQALSRGTVNVENLSAAADTVIMNKALALADTGRETEEIVTVNIGPAGTAMRFLTSYLNLIEGNFVLTGTERMQQRPIGILVDALKTLGADMTYEKADGFPPLKIKGGMTQNQRKVRIQGNVSSQYLSSLLLIAASLNDGLLLEIEGELTSRPYVTMTLNMLQEAGISHRWINNSIAIEPQEFQPTTIYVEPDWSAASYWYAMVALSEKGEAVLPGLKAHSLQGDIAIVDIMSHFGVASSFQEDGLHIAKVNNGSDKVLFDFKECPDLAQTIVALAAAIRRDISITGVETLKIKETDRLAALKNEIEKFGATIIADEETYHVTTKDAYVPKNVTFDTYEDHRMAMAFAPLALVFDEVIINDPIVVEKSYPDFWKHLQQQGFTVEQ</sequence>
<dbReference type="InterPro" id="IPR006264">
    <property type="entry name" value="EPSP_synthase"/>
</dbReference>
<dbReference type="PANTHER" id="PTHR21090">
    <property type="entry name" value="AROM/DEHYDROQUINATE SYNTHASE"/>
    <property type="match status" value="1"/>
</dbReference>
<dbReference type="InterPro" id="IPR001986">
    <property type="entry name" value="Enolpyruvate_Tfrase_dom"/>
</dbReference>
<dbReference type="AlphaFoldDB" id="A0A4Q6XV83"/>
<keyword evidence="4 7" id="KW-0808">Transferase</keyword>
<feature type="binding site" evidence="7">
    <location>
        <position position="156"/>
    </location>
    <ligand>
        <name>3-phosphoshikimate</name>
        <dbReference type="ChEBI" id="CHEBI:145989"/>
    </ligand>
</feature>
<gene>
    <name evidence="7 9" type="primary">aroA</name>
    <name evidence="9" type="ORF">EWE74_01705</name>
</gene>
<evidence type="ECO:0000256" key="2">
    <source>
        <dbReference type="ARBA" id="ARBA00009948"/>
    </source>
</evidence>
<dbReference type="HAMAP" id="MF_00210">
    <property type="entry name" value="EPSP_synth"/>
    <property type="match status" value="1"/>
</dbReference>
<evidence type="ECO:0000313" key="10">
    <source>
        <dbReference type="Proteomes" id="UP000292855"/>
    </source>
</evidence>
<name>A0A4Q6XV83_9SPHI</name>
<dbReference type="PROSITE" id="PS00885">
    <property type="entry name" value="EPSP_SYNTHASE_2"/>
    <property type="match status" value="1"/>
</dbReference>
<feature type="binding site" evidence="7">
    <location>
        <position position="25"/>
    </location>
    <ligand>
        <name>3-phosphoshikimate</name>
        <dbReference type="ChEBI" id="CHEBI:145989"/>
    </ligand>
</feature>
<comment type="similarity">
    <text evidence="2 7">Belongs to the EPSP synthase family.</text>
</comment>
<feature type="binding site" evidence="7">
    <location>
        <position position="331"/>
    </location>
    <ligand>
        <name>phosphoenolpyruvate</name>
        <dbReference type="ChEBI" id="CHEBI:58702"/>
    </ligand>
</feature>
<dbReference type="InterPro" id="IPR013792">
    <property type="entry name" value="RNA3'P_cycl/enolpyr_Trfase_a/b"/>
</dbReference>
<comment type="caution">
    <text evidence="9">The sequence shown here is derived from an EMBL/GenBank/DDBJ whole genome shotgun (WGS) entry which is preliminary data.</text>
</comment>
<dbReference type="PANTHER" id="PTHR21090:SF5">
    <property type="entry name" value="PENTAFUNCTIONAL AROM POLYPEPTIDE"/>
    <property type="match status" value="1"/>
</dbReference>
<dbReference type="GO" id="GO:0005737">
    <property type="term" value="C:cytoplasm"/>
    <property type="evidence" value="ECO:0007669"/>
    <property type="project" value="UniProtKB-SubCell"/>
</dbReference>
<proteinExistence type="inferred from homology"/>
<dbReference type="Pfam" id="PF00275">
    <property type="entry name" value="EPSP_synthase"/>
    <property type="match status" value="1"/>
</dbReference>
<dbReference type="PIRSF" id="PIRSF000505">
    <property type="entry name" value="EPSPS"/>
    <property type="match status" value="1"/>
</dbReference>
<feature type="binding site" evidence="7">
    <location>
        <position position="26"/>
    </location>
    <ligand>
        <name>3-phosphoshikimate</name>
        <dbReference type="ChEBI" id="CHEBI:145989"/>
    </ligand>
</feature>
<keyword evidence="10" id="KW-1185">Reference proteome</keyword>
<dbReference type="EMBL" id="SGIT01000001">
    <property type="protein sequence ID" value="RZF61582.1"/>
    <property type="molecule type" value="Genomic_DNA"/>
</dbReference>
<feature type="binding site" evidence="7">
    <location>
        <position position="81"/>
    </location>
    <ligand>
        <name>phosphoenolpyruvate</name>
        <dbReference type="ChEBI" id="CHEBI:58702"/>
    </ligand>
</feature>
<evidence type="ECO:0000256" key="7">
    <source>
        <dbReference type="HAMAP-Rule" id="MF_00210"/>
    </source>
</evidence>
<dbReference type="SUPFAM" id="SSF55205">
    <property type="entry name" value="EPT/RTPC-like"/>
    <property type="match status" value="1"/>
</dbReference>
<comment type="caution">
    <text evidence="7">Lacks conserved residue(s) required for the propagation of feature annotation.</text>
</comment>
<keyword evidence="7" id="KW-0963">Cytoplasm</keyword>
<keyword evidence="3 7" id="KW-0028">Amino-acid biosynthesis</keyword>
<evidence type="ECO:0000256" key="3">
    <source>
        <dbReference type="ARBA" id="ARBA00022605"/>
    </source>
</evidence>
<evidence type="ECO:0000259" key="8">
    <source>
        <dbReference type="Pfam" id="PF00275"/>
    </source>
</evidence>
<dbReference type="UniPathway" id="UPA00053">
    <property type="reaction ID" value="UER00089"/>
</dbReference>
<feature type="binding site" evidence="7">
    <location>
        <position position="158"/>
    </location>
    <ligand>
        <name>phosphoenolpyruvate</name>
        <dbReference type="ChEBI" id="CHEBI:58702"/>
    </ligand>
</feature>
<dbReference type="RefSeq" id="WP_130139811.1">
    <property type="nucleotide sequence ID" value="NZ_SGIT01000001.1"/>
</dbReference>
<dbReference type="GO" id="GO:0003866">
    <property type="term" value="F:3-phosphoshikimate 1-carboxyvinyltransferase activity"/>
    <property type="evidence" value="ECO:0007669"/>
    <property type="project" value="UniProtKB-UniRule"/>
</dbReference>
<dbReference type="InterPro" id="IPR036968">
    <property type="entry name" value="Enolpyruvate_Tfrase_sf"/>
</dbReference>
<dbReference type="Gene3D" id="3.65.10.10">
    <property type="entry name" value="Enolpyruvate transferase domain"/>
    <property type="match status" value="2"/>
</dbReference>
<dbReference type="GO" id="GO:0009073">
    <property type="term" value="P:aromatic amino acid family biosynthetic process"/>
    <property type="evidence" value="ECO:0007669"/>
    <property type="project" value="UniProtKB-KW"/>
</dbReference>